<dbReference type="GO" id="GO:0006629">
    <property type="term" value="P:lipid metabolic process"/>
    <property type="evidence" value="ECO:0007669"/>
    <property type="project" value="InterPro"/>
</dbReference>
<dbReference type="CDD" id="cd00519">
    <property type="entry name" value="Lipase_3"/>
    <property type="match status" value="1"/>
</dbReference>
<feature type="compositionally biased region" description="Low complexity" evidence="1">
    <location>
        <begin position="237"/>
        <end position="252"/>
    </location>
</feature>
<evidence type="ECO:0000313" key="4">
    <source>
        <dbReference type="Proteomes" id="UP001465755"/>
    </source>
</evidence>
<feature type="region of interest" description="Disordered" evidence="1">
    <location>
        <begin position="235"/>
        <end position="312"/>
    </location>
</feature>
<feature type="compositionally biased region" description="Basic and acidic residues" evidence="1">
    <location>
        <begin position="253"/>
        <end position="272"/>
    </location>
</feature>
<dbReference type="EMBL" id="JALJOQ010000002">
    <property type="protein sequence ID" value="KAK9813966.1"/>
    <property type="molecule type" value="Genomic_DNA"/>
</dbReference>
<feature type="compositionally biased region" description="Polar residues" evidence="1">
    <location>
        <begin position="273"/>
        <end position="284"/>
    </location>
</feature>
<dbReference type="InterPro" id="IPR002921">
    <property type="entry name" value="Fungal_lipase-type"/>
</dbReference>
<comment type="caution">
    <text evidence="3">The sequence shown here is derived from an EMBL/GenBank/DDBJ whole genome shotgun (WGS) entry which is preliminary data.</text>
</comment>
<dbReference type="SUPFAM" id="SSF53474">
    <property type="entry name" value="alpha/beta-Hydrolases"/>
    <property type="match status" value="2"/>
</dbReference>
<feature type="domain" description="Fungal lipase-type" evidence="2">
    <location>
        <begin position="382"/>
        <end position="522"/>
    </location>
</feature>
<dbReference type="Proteomes" id="UP001465755">
    <property type="component" value="Unassembled WGS sequence"/>
</dbReference>
<name>A0AAW1PX58_9CHLO</name>
<dbReference type="PANTHER" id="PTHR45856:SF11">
    <property type="entry name" value="FUNGAL LIPASE-LIKE DOMAIN-CONTAINING PROTEIN"/>
    <property type="match status" value="1"/>
</dbReference>
<reference evidence="3 4" key="1">
    <citation type="journal article" date="2024" name="Nat. Commun.">
        <title>Phylogenomics reveals the evolutionary origins of lichenization in chlorophyte algae.</title>
        <authorList>
            <person name="Puginier C."/>
            <person name="Libourel C."/>
            <person name="Otte J."/>
            <person name="Skaloud P."/>
            <person name="Haon M."/>
            <person name="Grisel S."/>
            <person name="Petersen M."/>
            <person name="Berrin J.G."/>
            <person name="Delaux P.M."/>
            <person name="Dal Grande F."/>
            <person name="Keller J."/>
        </authorList>
    </citation>
    <scope>NUCLEOTIDE SEQUENCE [LARGE SCALE GENOMIC DNA]</scope>
    <source>
        <strain evidence="3 4">SAG 2036</strain>
    </source>
</reference>
<proteinExistence type="predicted"/>
<evidence type="ECO:0000259" key="2">
    <source>
        <dbReference type="Pfam" id="PF01764"/>
    </source>
</evidence>
<organism evidence="3 4">
    <name type="scientific">Symbiochloris irregularis</name>
    <dbReference type="NCBI Taxonomy" id="706552"/>
    <lineage>
        <taxon>Eukaryota</taxon>
        <taxon>Viridiplantae</taxon>
        <taxon>Chlorophyta</taxon>
        <taxon>core chlorophytes</taxon>
        <taxon>Trebouxiophyceae</taxon>
        <taxon>Trebouxiales</taxon>
        <taxon>Trebouxiaceae</taxon>
        <taxon>Symbiochloris</taxon>
    </lineage>
</organism>
<keyword evidence="4" id="KW-1185">Reference proteome</keyword>
<dbReference type="AlphaFoldDB" id="A0AAW1PX58"/>
<evidence type="ECO:0000313" key="3">
    <source>
        <dbReference type="EMBL" id="KAK9813966.1"/>
    </source>
</evidence>
<sequence>MVQFGMTDWDPDRFKAETLSDWLQGPLAPVPWLEALAPEARVHGETLAMFTAISGDGLTLADAIKKLTDGVSPRIIKCVGFCVSGMLATVTALWAATEYPTAEVRCITFGAQKVGNSTFAQIFRWLVGLSFRMIYNRDPVPDNKRKSRNMLMTQDTLVHVHGEVYIDKAVCRPECRPENLTKDMADHCWLRYYEALDAHVDAECQRTLTTTSSGQAPADSQQQQQQACPYDLRHQETQAGGSSTSNATAADNGNHRDAEDSRSQLGDSKDESLSGQTEPPQADQQEQHRQYDTQASLSGGIDLGPTGTPGGDEKIAEACSKLGAILIAGKISQAAVLAAAAYKDEATFRHLSGIEKCRLVVAQDGSNTHVHIAWMDDGTAIFAFRGTATMQDGLADVKALRRDVHYLTELFPKARAHLGFMKQFVGVCRPKIAGSDLAAVLLELSGGREPTLVICTGHSLGGALATLGASWAALQWTNADVRCCTFGSPRVGNRSFKRAFHSLVGTSLRIVHGHDPVPVLPPSGMYNHVQGAIHITPAGVLKLAQRPWHYKDQKAEDESGALSMSDVQALHRLLLCDTIGDCASDENMDDLVQKGDGRGGLMSMLACMG</sequence>
<dbReference type="Pfam" id="PF01764">
    <property type="entry name" value="Lipase_3"/>
    <property type="match status" value="2"/>
</dbReference>
<dbReference type="Gene3D" id="3.40.50.1820">
    <property type="entry name" value="alpha/beta hydrolase"/>
    <property type="match status" value="2"/>
</dbReference>
<evidence type="ECO:0000256" key="1">
    <source>
        <dbReference type="SAM" id="MobiDB-lite"/>
    </source>
</evidence>
<dbReference type="InterPro" id="IPR051218">
    <property type="entry name" value="Sec_MonoDiacylglyc_Lipase"/>
</dbReference>
<dbReference type="InterPro" id="IPR029058">
    <property type="entry name" value="AB_hydrolase_fold"/>
</dbReference>
<dbReference type="PANTHER" id="PTHR45856">
    <property type="entry name" value="ALPHA/BETA-HYDROLASES SUPERFAMILY PROTEIN"/>
    <property type="match status" value="1"/>
</dbReference>
<feature type="compositionally biased region" description="Polar residues" evidence="1">
    <location>
        <begin position="211"/>
        <end position="220"/>
    </location>
</feature>
<protein>
    <recommendedName>
        <fullName evidence="2">Fungal lipase-type domain-containing protein</fullName>
    </recommendedName>
</protein>
<gene>
    <name evidence="3" type="ORF">WJX73_007164</name>
</gene>
<feature type="region of interest" description="Disordered" evidence="1">
    <location>
        <begin position="211"/>
        <end position="230"/>
    </location>
</feature>
<accession>A0AAW1PX58</accession>
<feature type="domain" description="Fungal lipase-type" evidence="2">
    <location>
        <begin position="74"/>
        <end position="142"/>
    </location>
</feature>